<dbReference type="AlphaFoldDB" id="A0AAW9S071"/>
<comment type="caution">
    <text evidence="14">The sequence shown here is derived from an EMBL/GenBank/DDBJ whole genome shotgun (WGS) entry which is preliminary data.</text>
</comment>
<feature type="domain" description="Glucose-methanol-choline oxidoreductase C-terminal" evidence="13">
    <location>
        <begin position="422"/>
        <end position="540"/>
    </location>
</feature>
<dbReference type="SUPFAM" id="SSF54373">
    <property type="entry name" value="FAD-linked reductases, C-terminal domain"/>
    <property type="match status" value="1"/>
</dbReference>
<evidence type="ECO:0000256" key="3">
    <source>
        <dbReference type="ARBA" id="ARBA00010790"/>
    </source>
</evidence>
<gene>
    <name evidence="14" type="ORF">AAG747_00225</name>
</gene>
<evidence type="ECO:0000256" key="7">
    <source>
        <dbReference type="ARBA" id="ARBA00022630"/>
    </source>
</evidence>
<evidence type="ECO:0000259" key="13">
    <source>
        <dbReference type="Pfam" id="PF05199"/>
    </source>
</evidence>
<comment type="subunit">
    <text evidence="4">Homotetramer.</text>
</comment>
<accession>A0AAW9S071</accession>
<evidence type="ECO:0000256" key="6">
    <source>
        <dbReference type="ARBA" id="ARBA00016408"/>
    </source>
</evidence>
<evidence type="ECO:0000256" key="5">
    <source>
        <dbReference type="ARBA" id="ARBA00013082"/>
    </source>
</evidence>
<dbReference type="GO" id="GO:0050233">
    <property type="term" value="F:pyranose oxidase activity"/>
    <property type="evidence" value="ECO:0007669"/>
    <property type="project" value="UniProtKB-EC"/>
</dbReference>
<dbReference type="EMBL" id="JBDKWZ010000001">
    <property type="protein sequence ID" value="MEN7546309.1"/>
    <property type="molecule type" value="Genomic_DNA"/>
</dbReference>
<evidence type="ECO:0000256" key="9">
    <source>
        <dbReference type="ARBA" id="ARBA00023002"/>
    </source>
</evidence>
<dbReference type="InterPro" id="IPR051473">
    <property type="entry name" value="P2Ox-like"/>
</dbReference>
<dbReference type="SUPFAM" id="SSF51905">
    <property type="entry name" value="FAD/NAD(P)-binding domain"/>
    <property type="match status" value="1"/>
</dbReference>
<reference evidence="14 15" key="1">
    <citation type="submission" date="2024-04" db="EMBL/GenBank/DDBJ databases">
        <title>Novel genus in family Flammeovirgaceae.</title>
        <authorList>
            <person name="Nguyen T.H."/>
            <person name="Vuong T.Q."/>
            <person name="Le H."/>
            <person name="Kim S.-G."/>
        </authorList>
    </citation>
    <scope>NUCLEOTIDE SEQUENCE [LARGE SCALE GENOMIC DNA]</scope>
    <source>
        <strain evidence="14 15">JCM 23209</strain>
    </source>
</reference>
<protein>
    <recommendedName>
        <fullName evidence="6">Pyranose 2-oxidase</fullName>
        <ecNumber evidence="5">1.1.3.10</ecNumber>
    </recommendedName>
    <alternativeName>
        <fullName evidence="11">FAD-oxidoreductase</fullName>
    </alternativeName>
    <alternativeName>
        <fullName evidence="10">Glucose 2-oxidase</fullName>
    </alternativeName>
    <alternativeName>
        <fullName evidence="12">Pyranose:oxygen 2-oxidoreductase</fullName>
    </alternativeName>
</protein>
<dbReference type="InterPro" id="IPR036188">
    <property type="entry name" value="FAD/NAD-bd_sf"/>
</dbReference>
<sequence>MFGNKKTSSSPYDIETRECDVFIAGAGPIGCAFARKLAELGHNVLMVDTGAKLSPKPGEHLKNAFIYQRNVDSFASVIRGHLQTLSIPTSDQPVLTLDPAAFSVDLANPDYKGFVMNGQNPDQVPYHNLSGSAATYAVGGMATHWTCACPRHHPTIERTSLLSDAEWNTLYPQAEALLNVHNDQFDNSIRHTVVKEALQEEFTEIKDPYRPQSLPLAVQRRTDNSEFVTWSGADTVLGELANNPNYYQDKSGGVLEIVEQHQLKKVIKNGSATSIDYAVVQNLLEWKEVHVKAKVYIIAAGTVLINQILFNSEIDAPNSGLYLSEQPMAFCQVVMLNDILDKIRQDPRFADRVQQHQQENPHDPIPIPTHDPEPQAWIPVSENRPWHCQIHRDAFAYGDLRPNVDSRVIVDLRWFGIVSQQRDSKVTFSHKFKDTFGMPQPTFEFDMIHEDRNRQHDMMEDMLRAAHCLGGFLPGSEPQFMSPGLTLHIHGTARMGDNPNDSVVDTNSQVWGMDNLFLGGNGLIPRGTASNPTLTSVAFALKAAGYIDSIL</sequence>
<evidence type="ECO:0000313" key="14">
    <source>
        <dbReference type="EMBL" id="MEN7546309.1"/>
    </source>
</evidence>
<comment type="catalytic activity">
    <reaction evidence="1">
        <text>D-glucose + O2 = 2-dehydro-D-glucose + H2O2</text>
        <dbReference type="Rhea" id="RHEA:10552"/>
        <dbReference type="ChEBI" id="CHEBI:4167"/>
        <dbReference type="ChEBI" id="CHEBI:15379"/>
        <dbReference type="ChEBI" id="CHEBI:16240"/>
        <dbReference type="ChEBI" id="CHEBI:16609"/>
        <dbReference type="EC" id="1.1.3.10"/>
    </reaction>
</comment>
<keyword evidence="7" id="KW-0285">Flavoprotein</keyword>
<keyword evidence="9 14" id="KW-0560">Oxidoreductase</keyword>
<evidence type="ECO:0000256" key="1">
    <source>
        <dbReference type="ARBA" id="ARBA00000827"/>
    </source>
</evidence>
<name>A0AAW9S071_9BACT</name>
<evidence type="ECO:0000256" key="4">
    <source>
        <dbReference type="ARBA" id="ARBA00011881"/>
    </source>
</evidence>
<dbReference type="PANTHER" id="PTHR42784:SF1">
    <property type="entry name" value="PYRANOSE 2-OXIDASE"/>
    <property type="match status" value="1"/>
</dbReference>
<dbReference type="Proteomes" id="UP001403385">
    <property type="component" value="Unassembled WGS sequence"/>
</dbReference>
<dbReference type="PANTHER" id="PTHR42784">
    <property type="entry name" value="PYRANOSE 2-OXIDASE"/>
    <property type="match status" value="1"/>
</dbReference>
<evidence type="ECO:0000256" key="2">
    <source>
        <dbReference type="ARBA" id="ARBA00001974"/>
    </source>
</evidence>
<comment type="similarity">
    <text evidence="3">Belongs to the GMC oxidoreductase family.</text>
</comment>
<evidence type="ECO:0000256" key="10">
    <source>
        <dbReference type="ARBA" id="ARBA00030508"/>
    </source>
</evidence>
<dbReference type="Pfam" id="PF05199">
    <property type="entry name" value="GMC_oxred_C"/>
    <property type="match status" value="1"/>
</dbReference>
<evidence type="ECO:0000313" key="15">
    <source>
        <dbReference type="Proteomes" id="UP001403385"/>
    </source>
</evidence>
<dbReference type="Gene3D" id="3.50.50.60">
    <property type="entry name" value="FAD/NAD(P)-binding domain"/>
    <property type="match status" value="2"/>
</dbReference>
<evidence type="ECO:0000256" key="8">
    <source>
        <dbReference type="ARBA" id="ARBA00022827"/>
    </source>
</evidence>
<dbReference type="InterPro" id="IPR007867">
    <property type="entry name" value="GMC_OxRtase_C"/>
</dbReference>
<dbReference type="InterPro" id="IPR012814">
    <property type="entry name" value="P2OX"/>
</dbReference>
<dbReference type="GO" id="GO:0050660">
    <property type="term" value="F:flavin adenine dinucleotide binding"/>
    <property type="evidence" value="ECO:0007669"/>
    <property type="project" value="InterPro"/>
</dbReference>
<keyword evidence="8" id="KW-0274">FAD</keyword>
<dbReference type="RefSeq" id="WP_346819097.1">
    <property type="nucleotide sequence ID" value="NZ_JBDKWZ010000001.1"/>
</dbReference>
<comment type="cofactor">
    <cofactor evidence="2">
        <name>FAD</name>
        <dbReference type="ChEBI" id="CHEBI:57692"/>
    </cofactor>
</comment>
<evidence type="ECO:0000256" key="12">
    <source>
        <dbReference type="ARBA" id="ARBA00031330"/>
    </source>
</evidence>
<organism evidence="14 15">
    <name type="scientific">Rapidithrix thailandica</name>
    <dbReference type="NCBI Taxonomy" id="413964"/>
    <lineage>
        <taxon>Bacteria</taxon>
        <taxon>Pseudomonadati</taxon>
        <taxon>Bacteroidota</taxon>
        <taxon>Cytophagia</taxon>
        <taxon>Cytophagales</taxon>
        <taxon>Flammeovirgaceae</taxon>
        <taxon>Rapidithrix</taxon>
    </lineage>
</organism>
<dbReference type="EC" id="1.1.3.10" evidence="5"/>
<proteinExistence type="inferred from homology"/>
<evidence type="ECO:0000256" key="11">
    <source>
        <dbReference type="ARBA" id="ARBA00031159"/>
    </source>
</evidence>
<dbReference type="NCBIfam" id="TIGR02462">
    <property type="entry name" value="pyranose_ox"/>
    <property type="match status" value="1"/>
</dbReference>
<keyword evidence="15" id="KW-1185">Reference proteome</keyword>